<dbReference type="InterPro" id="IPR046349">
    <property type="entry name" value="C1-like_sf"/>
</dbReference>
<feature type="compositionally biased region" description="Low complexity" evidence="3">
    <location>
        <begin position="605"/>
        <end position="618"/>
    </location>
</feature>
<dbReference type="SUPFAM" id="SSF57889">
    <property type="entry name" value="Cysteine-rich domain"/>
    <property type="match status" value="1"/>
</dbReference>
<dbReference type="PANTHER" id="PTHR44329">
    <property type="entry name" value="SERINE/THREONINE-PROTEIN KINASE TNNI3K-RELATED"/>
    <property type="match status" value="1"/>
</dbReference>
<dbReference type="Gene3D" id="3.30.200.20">
    <property type="entry name" value="Phosphorylase Kinase, domain 1"/>
    <property type="match status" value="1"/>
</dbReference>
<feature type="region of interest" description="Disordered" evidence="3">
    <location>
        <begin position="1"/>
        <end position="24"/>
    </location>
</feature>
<dbReference type="EMBL" id="CAJNOV010007132">
    <property type="protein sequence ID" value="CAF1270139.1"/>
    <property type="molecule type" value="Genomic_DNA"/>
</dbReference>
<evidence type="ECO:0000256" key="2">
    <source>
        <dbReference type="ARBA" id="ARBA00022833"/>
    </source>
</evidence>
<evidence type="ECO:0000259" key="4">
    <source>
        <dbReference type="PROSITE" id="PS50011"/>
    </source>
</evidence>
<comment type="caution">
    <text evidence="7">The sequence shown here is derived from an EMBL/GenBank/DDBJ whole genome shotgun (WGS) entry which is preliminary data.</text>
</comment>
<dbReference type="InterPro" id="IPR000719">
    <property type="entry name" value="Prot_kinase_dom"/>
</dbReference>
<reference evidence="7" key="1">
    <citation type="submission" date="2021-02" db="EMBL/GenBank/DDBJ databases">
        <authorList>
            <person name="Nowell W R."/>
        </authorList>
    </citation>
    <scope>NUCLEOTIDE SEQUENCE</scope>
</reference>
<feature type="compositionally biased region" description="Polar residues" evidence="3">
    <location>
        <begin position="377"/>
        <end position="420"/>
    </location>
</feature>
<name>A0A815SDE0_9BILA</name>
<dbReference type="SMART" id="SM00109">
    <property type="entry name" value="C1"/>
    <property type="match status" value="1"/>
</dbReference>
<keyword evidence="2" id="KW-0862">Zinc</keyword>
<dbReference type="CDD" id="cd20812">
    <property type="entry name" value="C1_KSR"/>
    <property type="match status" value="1"/>
</dbReference>
<feature type="region of interest" description="Disordered" evidence="3">
    <location>
        <begin position="282"/>
        <end position="333"/>
    </location>
</feature>
<feature type="domain" description="Phorbol-ester/DAG-type" evidence="5">
    <location>
        <begin position="449"/>
        <end position="495"/>
    </location>
</feature>
<dbReference type="OrthoDB" id="774951at2759"/>
<dbReference type="SUPFAM" id="SSF56112">
    <property type="entry name" value="Protein kinase-like (PK-like)"/>
    <property type="match status" value="1"/>
</dbReference>
<dbReference type="Proteomes" id="UP000663855">
    <property type="component" value="Unassembled WGS sequence"/>
</dbReference>
<dbReference type="PROSITE" id="PS50011">
    <property type="entry name" value="PROTEIN_KINASE_DOM"/>
    <property type="match status" value="1"/>
</dbReference>
<dbReference type="Pfam" id="PF07714">
    <property type="entry name" value="PK_Tyr_Ser-Thr"/>
    <property type="match status" value="1"/>
</dbReference>
<gene>
    <name evidence="6" type="ORF">CJN711_LOCUS15437</name>
    <name evidence="7" type="ORF">KQP761_LOCUS13980</name>
</gene>
<feature type="compositionally biased region" description="Low complexity" evidence="3">
    <location>
        <begin position="210"/>
        <end position="223"/>
    </location>
</feature>
<dbReference type="EMBL" id="CAJNOW010006534">
    <property type="protein sequence ID" value="CAF1488703.1"/>
    <property type="molecule type" value="Genomic_DNA"/>
</dbReference>
<dbReference type="Gene3D" id="3.30.60.20">
    <property type="match status" value="1"/>
</dbReference>
<dbReference type="AlphaFoldDB" id="A0A815SDE0"/>
<feature type="compositionally biased region" description="Polar residues" evidence="3">
    <location>
        <begin position="589"/>
        <end position="604"/>
    </location>
</feature>
<evidence type="ECO:0000256" key="3">
    <source>
        <dbReference type="SAM" id="MobiDB-lite"/>
    </source>
</evidence>
<feature type="compositionally biased region" description="Polar residues" evidence="3">
    <location>
        <begin position="282"/>
        <end position="310"/>
    </location>
</feature>
<dbReference type="InterPro" id="IPR011009">
    <property type="entry name" value="Kinase-like_dom_sf"/>
</dbReference>
<keyword evidence="1" id="KW-0479">Metal-binding</keyword>
<dbReference type="InterPro" id="IPR001245">
    <property type="entry name" value="Ser-Thr/Tyr_kinase_cat_dom"/>
</dbReference>
<dbReference type="InterPro" id="IPR051681">
    <property type="entry name" value="Ser/Thr_Kinases-Pseudokinases"/>
</dbReference>
<feature type="compositionally biased region" description="Polar residues" evidence="3">
    <location>
        <begin position="229"/>
        <end position="240"/>
    </location>
</feature>
<dbReference type="Proteomes" id="UP000663834">
    <property type="component" value="Unassembled WGS sequence"/>
</dbReference>
<evidence type="ECO:0000256" key="1">
    <source>
        <dbReference type="ARBA" id="ARBA00022723"/>
    </source>
</evidence>
<evidence type="ECO:0000259" key="5">
    <source>
        <dbReference type="PROSITE" id="PS50081"/>
    </source>
</evidence>
<dbReference type="GO" id="GO:0004674">
    <property type="term" value="F:protein serine/threonine kinase activity"/>
    <property type="evidence" value="ECO:0007669"/>
    <property type="project" value="TreeGrafter"/>
</dbReference>
<organism evidence="7 8">
    <name type="scientific">Rotaria magnacalcarata</name>
    <dbReference type="NCBI Taxonomy" id="392030"/>
    <lineage>
        <taxon>Eukaryota</taxon>
        <taxon>Metazoa</taxon>
        <taxon>Spiralia</taxon>
        <taxon>Gnathifera</taxon>
        <taxon>Rotifera</taxon>
        <taxon>Eurotatoria</taxon>
        <taxon>Bdelloidea</taxon>
        <taxon>Philodinida</taxon>
        <taxon>Philodinidae</taxon>
        <taxon>Rotaria</taxon>
    </lineage>
</organism>
<dbReference type="GO" id="GO:0046872">
    <property type="term" value="F:metal ion binding"/>
    <property type="evidence" value="ECO:0007669"/>
    <property type="project" value="UniProtKB-KW"/>
</dbReference>
<feature type="region of interest" description="Disordered" evidence="3">
    <location>
        <begin position="589"/>
        <end position="619"/>
    </location>
</feature>
<feature type="region of interest" description="Disordered" evidence="3">
    <location>
        <begin position="210"/>
        <end position="257"/>
    </location>
</feature>
<dbReference type="PROSITE" id="PS00479">
    <property type="entry name" value="ZF_DAG_PE_1"/>
    <property type="match status" value="1"/>
</dbReference>
<dbReference type="GO" id="GO:0005524">
    <property type="term" value="F:ATP binding"/>
    <property type="evidence" value="ECO:0007669"/>
    <property type="project" value="InterPro"/>
</dbReference>
<evidence type="ECO:0008006" key="9">
    <source>
        <dbReference type="Google" id="ProtNLM"/>
    </source>
</evidence>
<sequence>MSSDVTLDRENGDAVSPLPSDPTTTLEYSRTISQDLRYFDDALTHAIDQLTTFNSETMSDLSLKYELMRNNESRVIGFFARQLMLLKKEKFNGQNGGFHSEYSKIDRFLIAINFNKKSIEYISQRMTFDNLLNKKTAVNEQILIDAGLTETERKDFHNAHSALKACIEYFSNDGTNDNGRFYWHRETPMSTPSVSKHCLSDAALPTAPATETIRSTSVSSSKSTDFEATANNQSVGQTSPHSRKNNPSHTPPPFRANHLCVNEKGRYEHPSKKSLVDPAIFNTNANSSRNTDLQLPNEGNSSRRNSYGSDSESRLPSELQPLVKNQKKRCSRQLVKRKTTSIFYISLSDYHSSTSINTRRHSKRDRKHKSSDEKQFSSKSKQRQLWSGWSSKVGSATPKSPTARSPTLSNSPGGSGQNSDAENDTRIPEAVMYNTSSPILRHRLAHKIQHKFDRTRVFKFSYCDVCRRKVFRGKACIHCKYKCHKECVQHAPANCGLSEILLRRAIDSNDFQNIHANSSPMSRKYPFTPWDNASPTASTPISAPESSVLNPTESAYLKATMCISESLYSTQNDPDSWVVIETTNKNASEIPETQSDTDTNATIQTDTETNLTDSTSTTHSKLVRQMSQSERSHPKCKDLVHTKLFDTNSFDDDETDPEKRSFNLASSLQDWVIVFNNIKMIEEVRRSSGTLMKAHWHGEIAVRIIKPDPKTDPVKFLNLFKNQVFRLRKVRHEHLNLYTGVCIDSPKFAIVSNWIRGINLHEIIHIQNDSIQLNIAVQYAAQIAQAMSYLHEKSINHMSLRTTNIFVQNNRIILTDYGLVPLSKCFRVTDQPAIIAPRGWLSYLAPEIIRKLDPRNEETILQHTPQTDVYAFGTVWYELLFREFPYAKQPPEYIIWRAGNSIKQPLSSVHISKYAKDIINQCWSFAPDDRPDFAMLCKSLSKMPGKRTLVRSPSTPLQYNARLHIETQF</sequence>
<accession>A0A815SDE0</accession>
<dbReference type="Gene3D" id="1.10.510.10">
    <property type="entry name" value="Transferase(Phosphotransferase) domain 1"/>
    <property type="match status" value="1"/>
</dbReference>
<feature type="region of interest" description="Disordered" evidence="3">
    <location>
        <begin position="353"/>
        <end position="424"/>
    </location>
</feature>
<dbReference type="PANTHER" id="PTHR44329:SF253">
    <property type="entry name" value="KINASE SUPPRESSOR OF RAS 2"/>
    <property type="match status" value="1"/>
</dbReference>
<feature type="domain" description="Protein kinase" evidence="4">
    <location>
        <begin position="678"/>
        <end position="943"/>
    </location>
</feature>
<protein>
    <recommendedName>
        <fullName evidence="9">Kinase suppressor of Ras 2</fullName>
    </recommendedName>
</protein>
<dbReference type="PROSITE" id="PS50081">
    <property type="entry name" value="ZF_DAG_PE_2"/>
    <property type="match status" value="1"/>
</dbReference>
<evidence type="ECO:0000313" key="6">
    <source>
        <dbReference type="EMBL" id="CAF1270139.1"/>
    </source>
</evidence>
<dbReference type="InterPro" id="IPR002219">
    <property type="entry name" value="PKC_DAG/PE"/>
</dbReference>
<feature type="compositionally biased region" description="Basic and acidic residues" evidence="3">
    <location>
        <begin position="1"/>
        <end position="12"/>
    </location>
</feature>
<evidence type="ECO:0000313" key="7">
    <source>
        <dbReference type="EMBL" id="CAF1488703.1"/>
    </source>
</evidence>
<evidence type="ECO:0000313" key="8">
    <source>
        <dbReference type="Proteomes" id="UP000663834"/>
    </source>
</evidence>
<feature type="compositionally biased region" description="Basic residues" evidence="3">
    <location>
        <begin position="358"/>
        <end position="369"/>
    </location>
</feature>
<proteinExistence type="predicted"/>
<dbReference type="Pfam" id="PF00130">
    <property type="entry name" value="C1_1"/>
    <property type="match status" value="1"/>
</dbReference>